<dbReference type="SMART" id="SM01101">
    <property type="entry name" value="CRISPR_assoc"/>
    <property type="match status" value="1"/>
</dbReference>
<dbReference type="AlphaFoldDB" id="A0AB39U4J6"/>
<dbReference type="InterPro" id="IPR010179">
    <property type="entry name" value="CRISPR-assoc_prot_Cse3"/>
</dbReference>
<sequence length="209" mass="23855">MYLSRVQIDYDNRAKIRDLTHLGAFHNWVEQSFPDEISEGRHSRKLWRVDALKGKRYLLIVSESQPNREKLERYGVVGTAQSKDYDTFLSSLQQSHRYNFRVELNPVTTVTDSSGKKRKIPVGAANNQLQWFLGHAEQFGVEFQPDSVLLTSRGEKILKHRKQRVTLSSAIFEGMLTVIDVDALKSVLTNGFGREKAYGFGLLTLIPAQ</sequence>
<reference evidence="1" key="1">
    <citation type="submission" date="2023-07" db="EMBL/GenBank/DDBJ databases">
        <title>Bifidobacterium aquikefiriaerophilum sp. nov. and Bifidobacterium eccum sp. nov., isolated from water kefir.</title>
        <authorList>
            <person name="Breselge S."/>
            <person name="Bellassi P."/>
            <person name="Barcenilla C."/>
            <person name="Alvarez-Ordonez A."/>
            <person name="Morelli L."/>
            <person name="Cotter P.D."/>
        </authorList>
    </citation>
    <scope>NUCLEOTIDE SEQUENCE</scope>
    <source>
        <strain evidence="1">WK041_4_12</strain>
    </source>
</reference>
<dbReference type="RefSeq" id="WP_369343518.1">
    <property type="nucleotide sequence ID" value="NZ_CP129674.1"/>
</dbReference>
<dbReference type="SUPFAM" id="SSF117987">
    <property type="entry name" value="CRISPR-associated protein"/>
    <property type="match status" value="2"/>
</dbReference>
<evidence type="ECO:0000313" key="1">
    <source>
        <dbReference type="EMBL" id="XDS43923.1"/>
    </source>
</evidence>
<dbReference type="Gene3D" id="3.30.70.1210">
    <property type="entry name" value="Crispr-associated protein, domain 2"/>
    <property type="match status" value="1"/>
</dbReference>
<dbReference type="CDD" id="cd09727">
    <property type="entry name" value="Cas6_I-E"/>
    <property type="match status" value="1"/>
</dbReference>
<name>A0AB39U4J6_9BIFI</name>
<dbReference type="Gene3D" id="3.30.70.1200">
    <property type="entry name" value="Crispr-associated protein, domain 1"/>
    <property type="match status" value="1"/>
</dbReference>
<dbReference type="KEGG" id="baqk:QN215_06470"/>
<accession>A0AB39U4J6</accession>
<proteinExistence type="predicted"/>
<dbReference type="Pfam" id="PF08798">
    <property type="entry name" value="CRISPR_assoc"/>
    <property type="match status" value="1"/>
</dbReference>
<protein>
    <submittedName>
        <fullName evidence="1">Type I-E CRISPR-associated protein Cas6/Cse3/CasE</fullName>
    </submittedName>
</protein>
<dbReference type="NCBIfam" id="TIGR01907">
    <property type="entry name" value="casE_Cse3"/>
    <property type="match status" value="1"/>
</dbReference>
<gene>
    <name evidence="1" type="primary">cas6e</name>
    <name evidence="1" type="ORF">QN215_06470</name>
</gene>
<dbReference type="EMBL" id="CP129674">
    <property type="protein sequence ID" value="XDS43923.1"/>
    <property type="molecule type" value="Genomic_DNA"/>
</dbReference>
<organism evidence="1">
    <name type="scientific">Bifidobacterium aquikefiricola</name>
    <dbReference type="NCBI Taxonomy" id="3059038"/>
    <lineage>
        <taxon>Bacteria</taxon>
        <taxon>Bacillati</taxon>
        <taxon>Actinomycetota</taxon>
        <taxon>Actinomycetes</taxon>
        <taxon>Bifidobacteriales</taxon>
        <taxon>Bifidobacteriaceae</taxon>
        <taxon>Bifidobacterium</taxon>
    </lineage>
</organism>